<feature type="domain" description="Reverse transcriptase/retrotransposon-derived protein RNase H-like" evidence="1">
    <location>
        <begin position="84"/>
        <end position="145"/>
    </location>
</feature>
<dbReference type="VEuPathDB" id="ToxoDB:EAH_00036870"/>
<dbReference type="GeneID" id="25271757"/>
<dbReference type="SUPFAM" id="SSF56672">
    <property type="entry name" value="DNA/RNA polymerases"/>
    <property type="match status" value="1"/>
</dbReference>
<dbReference type="InterPro" id="IPR041577">
    <property type="entry name" value="RT_RNaseH_2"/>
</dbReference>
<accession>U6GT75</accession>
<organism evidence="2 3">
    <name type="scientific">Eimeria acervulina</name>
    <name type="common">Coccidian parasite</name>
    <dbReference type="NCBI Taxonomy" id="5801"/>
    <lineage>
        <taxon>Eukaryota</taxon>
        <taxon>Sar</taxon>
        <taxon>Alveolata</taxon>
        <taxon>Apicomplexa</taxon>
        <taxon>Conoidasida</taxon>
        <taxon>Coccidia</taxon>
        <taxon>Eucoccidiorida</taxon>
        <taxon>Eimeriorina</taxon>
        <taxon>Eimeriidae</taxon>
        <taxon>Eimeria</taxon>
    </lineage>
</organism>
<dbReference type="Gene3D" id="3.30.70.270">
    <property type="match status" value="1"/>
</dbReference>
<proteinExistence type="predicted"/>
<dbReference type="PANTHER" id="PTHR33064">
    <property type="entry name" value="POL PROTEIN"/>
    <property type="match status" value="1"/>
</dbReference>
<dbReference type="Pfam" id="PF17919">
    <property type="entry name" value="RT_RNaseH_2"/>
    <property type="match status" value="1"/>
</dbReference>
<dbReference type="RefSeq" id="XP_013247498.1">
    <property type="nucleotide sequence ID" value="XM_013392044.1"/>
</dbReference>
<evidence type="ECO:0000313" key="3">
    <source>
        <dbReference type="Proteomes" id="UP000018050"/>
    </source>
</evidence>
<dbReference type="InterPro" id="IPR043502">
    <property type="entry name" value="DNA/RNA_pol_sf"/>
</dbReference>
<keyword evidence="3" id="KW-1185">Reference proteome</keyword>
<dbReference type="InterPro" id="IPR051320">
    <property type="entry name" value="Viral_Replic_Matur_Polypro"/>
</dbReference>
<dbReference type="EMBL" id="HG673405">
    <property type="protein sequence ID" value="CDI83375.1"/>
    <property type="molecule type" value="Genomic_DNA"/>
</dbReference>
<evidence type="ECO:0000259" key="1">
    <source>
        <dbReference type="Pfam" id="PF17919"/>
    </source>
</evidence>
<dbReference type="PANTHER" id="PTHR33064:SF29">
    <property type="entry name" value="PEPTIDASE A2 DOMAIN-CONTAINING PROTEIN-RELATED"/>
    <property type="match status" value="1"/>
</dbReference>
<dbReference type="OrthoDB" id="2013610at2759"/>
<dbReference type="AlphaFoldDB" id="U6GT75"/>
<gene>
    <name evidence="2" type="ORF">EAH_00036870</name>
</gene>
<reference evidence="2" key="1">
    <citation type="submission" date="2013-10" db="EMBL/GenBank/DDBJ databases">
        <title>Genomic analysis of the causative agents of coccidiosis in chickens.</title>
        <authorList>
            <person name="Reid A.J."/>
            <person name="Blake D."/>
            <person name="Billington K."/>
            <person name="Browne H."/>
            <person name="Dunn M."/>
            <person name="Hung S."/>
            <person name="Kawahara F."/>
            <person name="Miranda-Saavedra D."/>
            <person name="Mourier T."/>
            <person name="Nagra H."/>
            <person name="Otto T.D."/>
            <person name="Rawlings N."/>
            <person name="Sanchez A."/>
            <person name="Sanders M."/>
            <person name="Subramaniam C."/>
            <person name="Tay Y."/>
            <person name="Dear P."/>
            <person name="Doerig C."/>
            <person name="Gruber A."/>
            <person name="Parkinson J."/>
            <person name="Shirley M."/>
            <person name="Wan K.L."/>
            <person name="Berriman M."/>
            <person name="Tomley F."/>
            <person name="Pain A."/>
        </authorList>
    </citation>
    <scope>NUCLEOTIDE SEQUENCE</scope>
    <source>
        <strain evidence="2">Houghton</strain>
    </source>
</reference>
<protein>
    <recommendedName>
        <fullName evidence="1">Reverse transcriptase/retrotransposon-derived protein RNase H-like domain-containing protein</fullName>
    </recommendedName>
</protein>
<dbReference type="InterPro" id="IPR043128">
    <property type="entry name" value="Rev_trsase/Diguanyl_cyclase"/>
</dbReference>
<reference evidence="2" key="2">
    <citation type="submission" date="2013-10" db="EMBL/GenBank/DDBJ databases">
        <authorList>
            <person name="Aslett M."/>
        </authorList>
    </citation>
    <scope>NUCLEOTIDE SEQUENCE</scope>
    <source>
        <strain evidence="2">Houghton</strain>
    </source>
</reference>
<dbReference type="Proteomes" id="UP000018050">
    <property type="component" value="Unassembled WGS sequence"/>
</dbReference>
<evidence type="ECO:0000313" key="2">
    <source>
        <dbReference type="EMBL" id="CDI83375.1"/>
    </source>
</evidence>
<name>U6GT75_EIMAC</name>
<sequence>MAANKWTGDCSAYSANFSRITARGVQLSEEDLVGYFLTNIPAELSVKAGGTRLGNYCRMFMGPDYADISRPLVTLTRKDIPFHWTDAHTQAVRQLKQRLIDYTTLEVPDTSKPFELYTDASGDAIGGVLEQDGQPTGFLSQVMRSALALQWSFGVAFIGLKSCKATNIVEYFGD</sequence>